<evidence type="ECO:0000256" key="1">
    <source>
        <dbReference type="SAM" id="SignalP"/>
    </source>
</evidence>
<dbReference type="Proteomes" id="UP000694888">
    <property type="component" value="Unplaced"/>
</dbReference>
<keyword evidence="2" id="KW-1185">Reference proteome</keyword>
<protein>
    <submittedName>
        <fullName evidence="3">Uncharacterized protein LOC101858657</fullName>
    </submittedName>
</protein>
<gene>
    <name evidence="3" type="primary">LOC101858657</name>
</gene>
<sequence>MDTVLKMVALACVVAWASADTVGKTCTDQSDCAAGQCCQILSEFMVVSRRQLAKAPKTGTCQWYKKEGVSCNVFDQMNGYCSCAPGLECSSYKDPNYHAAITVPPLIGVLTPRKMMPGYISTCEKKTTISP</sequence>
<evidence type="ECO:0000313" key="3">
    <source>
        <dbReference type="RefSeq" id="XP_005105421.1"/>
    </source>
</evidence>
<proteinExistence type="predicted"/>
<keyword evidence="1" id="KW-0732">Signal</keyword>
<reference evidence="3" key="1">
    <citation type="submission" date="2025-08" db="UniProtKB">
        <authorList>
            <consortium name="RefSeq"/>
        </authorList>
    </citation>
    <scope>IDENTIFICATION</scope>
</reference>
<evidence type="ECO:0000313" key="2">
    <source>
        <dbReference type="Proteomes" id="UP000694888"/>
    </source>
</evidence>
<organism evidence="2 3">
    <name type="scientific">Aplysia californica</name>
    <name type="common">California sea hare</name>
    <dbReference type="NCBI Taxonomy" id="6500"/>
    <lineage>
        <taxon>Eukaryota</taxon>
        <taxon>Metazoa</taxon>
        <taxon>Spiralia</taxon>
        <taxon>Lophotrochozoa</taxon>
        <taxon>Mollusca</taxon>
        <taxon>Gastropoda</taxon>
        <taxon>Heterobranchia</taxon>
        <taxon>Euthyneura</taxon>
        <taxon>Tectipleura</taxon>
        <taxon>Aplysiida</taxon>
        <taxon>Aplysioidea</taxon>
        <taxon>Aplysiidae</taxon>
        <taxon>Aplysia</taxon>
    </lineage>
</organism>
<name>A0ABM0JZU9_APLCA</name>
<accession>A0ABM0JZU9</accession>
<feature type="chain" id="PRO_5045824486" evidence="1">
    <location>
        <begin position="20"/>
        <end position="131"/>
    </location>
</feature>
<dbReference type="Gene3D" id="2.10.80.10">
    <property type="entry name" value="Lipase, subunit A"/>
    <property type="match status" value="1"/>
</dbReference>
<dbReference type="RefSeq" id="XP_005105421.1">
    <property type="nucleotide sequence ID" value="XM_005105364.2"/>
</dbReference>
<dbReference type="GeneID" id="101858657"/>
<feature type="signal peptide" evidence="1">
    <location>
        <begin position="1"/>
        <end position="19"/>
    </location>
</feature>